<dbReference type="EMBL" id="BAABME010003278">
    <property type="protein sequence ID" value="GAA0158178.1"/>
    <property type="molecule type" value="Genomic_DNA"/>
</dbReference>
<accession>A0AAV3Q6U0</accession>
<evidence type="ECO:0000313" key="1">
    <source>
        <dbReference type="EMBL" id="GAA0158178.1"/>
    </source>
</evidence>
<keyword evidence="2" id="KW-1185">Reference proteome</keyword>
<dbReference type="AlphaFoldDB" id="A0AAV3Q6U0"/>
<evidence type="ECO:0000313" key="2">
    <source>
        <dbReference type="Proteomes" id="UP001454036"/>
    </source>
</evidence>
<protein>
    <submittedName>
        <fullName evidence="1">Uncharacterized protein</fullName>
    </submittedName>
</protein>
<sequence length="209" mass="24061">MHEVNSVPDQLTKTSIEGKGTGRITVMWTSCLRMRGGITGLSKQKYVRRRLRIGWRLSSMLVVRKNQLDFLSSLAPSNGVSLEREHDVAWEEKEKHLKEGDKNTRFFHASAMIRRRRNLLLGLEDSEGVWQAGTHSVEQVVLNYFGNIFRANPETEPELATHIVDQRVTEKRNHQLTRVITSEEVKHAVFGSRWYDGIFLPILLAYCLC</sequence>
<gene>
    <name evidence="1" type="ORF">LIER_15272</name>
</gene>
<reference evidence="1 2" key="1">
    <citation type="submission" date="2024-01" db="EMBL/GenBank/DDBJ databases">
        <title>The complete chloroplast genome sequence of Lithospermum erythrorhizon: insights into the phylogenetic relationship among Boraginaceae species and the maternal lineages of purple gromwells.</title>
        <authorList>
            <person name="Okada T."/>
            <person name="Watanabe K."/>
        </authorList>
    </citation>
    <scope>NUCLEOTIDE SEQUENCE [LARGE SCALE GENOMIC DNA]</scope>
</reference>
<proteinExistence type="predicted"/>
<dbReference type="Proteomes" id="UP001454036">
    <property type="component" value="Unassembled WGS sequence"/>
</dbReference>
<comment type="caution">
    <text evidence="1">The sequence shown here is derived from an EMBL/GenBank/DDBJ whole genome shotgun (WGS) entry which is preliminary data.</text>
</comment>
<name>A0AAV3Q6U0_LITER</name>
<organism evidence="1 2">
    <name type="scientific">Lithospermum erythrorhizon</name>
    <name type="common">Purple gromwell</name>
    <name type="synonym">Lithospermum officinale var. erythrorhizon</name>
    <dbReference type="NCBI Taxonomy" id="34254"/>
    <lineage>
        <taxon>Eukaryota</taxon>
        <taxon>Viridiplantae</taxon>
        <taxon>Streptophyta</taxon>
        <taxon>Embryophyta</taxon>
        <taxon>Tracheophyta</taxon>
        <taxon>Spermatophyta</taxon>
        <taxon>Magnoliopsida</taxon>
        <taxon>eudicotyledons</taxon>
        <taxon>Gunneridae</taxon>
        <taxon>Pentapetalae</taxon>
        <taxon>asterids</taxon>
        <taxon>lamiids</taxon>
        <taxon>Boraginales</taxon>
        <taxon>Boraginaceae</taxon>
        <taxon>Boraginoideae</taxon>
        <taxon>Lithospermeae</taxon>
        <taxon>Lithospermum</taxon>
    </lineage>
</organism>